<dbReference type="PANTHER" id="PTHR43434:SF1">
    <property type="entry name" value="PHOSPHOGLYCOLATE PHOSPHATASE"/>
    <property type="match status" value="1"/>
</dbReference>
<dbReference type="GO" id="GO:0006281">
    <property type="term" value="P:DNA repair"/>
    <property type="evidence" value="ECO:0007669"/>
    <property type="project" value="TreeGrafter"/>
</dbReference>
<dbReference type="InterPro" id="IPR006439">
    <property type="entry name" value="HAD-SF_hydro_IA"/>
</dbReference>
<organism evidence="1 2">
    <name type="scientific">Triparma verrucosa</name>
    <dbReference type="NCBI Taxonomy" id="1606542"/>
    <lineage>
        <taxon>Eukaryota</taxon>
        <taxon>Sar</taxon>
        <taxon>Stramenopiles</taxon>
        <taxon>Ochrophyta</taxon>
        <taxon>Bolidophyceae</taxon>
        <taxon>Parmales</taxon>
        <taxon>Triparmaceae</taxon>
        <taxon>Triparma</taxon>
    </lineage>
</organism>
<evidence type="ECO:0000313" key="2">
    <source>
        <dbReference type="Proteomes" id="UP001165160"/>
    </source>
</evidence>
<dbReference type="InterPro" id="IPR023214">
    <property type="entry name" value="HAD_sf"/>
</dbReference>
<dbReference type="NCBIfam" id="TIGR01509">
    <property type="entry name" value="HAD-SF-IA-v3"/>
    <property type="match status" value="1"/>
</dbReference>
<dbReference type="GO" id="GO:0008967">
    <property type="term" value="F:phosphoglycolate phosphatase activity"/>
    <property type="evidence" value="ECO:0007669"/>
    <property type="project" value="TreeGrafter"/>
</dbReference>
<proteinExistence type="predicted"/>
<dbReference type="AlphaFoldDB" id="A0A9W7C5Z9"/>
<evidence type="ECO:0000313" key="1">
    <source>
        <dbReference type="EMBL" id="GMI00622.1"/>
    </source>
</evidence>
<dbReference type="SFLD" id="SFLDG01129">
    <property type="entry name" value="C1.5:_HAD__Beta-PGM__Phosphata"/>
    <property type="match status" value="1"/>
</dbReference>
<dbReference type="EMBL" id="BRXX01000250">
    <property type="protein sequence ID" value="GMI00622.1"/>
    <property type="molecule type" value="Genomic_DNA"/>
</dbReference>
<gene>
    <name evidence="1" type="ORF">TrVE_jg13286</name>
</gene>
<dbReference type="Proteomes" id="UP001165160">
    <property type="component" value="Unassembled WGS sequence"/>
</dbReference>
<dbReference type="Pfam" id="PF00702">
    <property type="entry name" value="Hydrolase"/>
    <property type="match status" value="1"/>
</dbReference>
<protein>
    <submittedName>
        <fullName evidence="1">Uncharacterized protein</fullName>
    </submittedName>
</protein>
<comment type="caution">
    <text evidence="1">The sequence shown here is derived from an EMBL/GenBank/DDBJ whole genome shotgun (WGS) entry which is preliminary data.</text>
</comment>
<reference evidence="2" key="1">
    <citation type="journal article" date="2023" name="Commun. Biol.">
        <title>Genome analysis of Parmales, the sister group of diatoms, reveals the evolutionary specialization of diatoms from phago-mixotrophs to photoautotrophs.</title>
        <authorList>
            <person name="Ban H."/>
            <person name="Sato S."/>
            <person name="Yoshikawa S."/>
            <person name="Yamada K."/>
            <person name="Nakamura Y."/>
            <person name="Ichinomiya M."/>
            <person name="Sato N."/>
            <person name="Blanc-Mathieu R."/>
            <person name="Endo H."/>
            <person name="Kuwata A."/>
            <person name="Ogata H."/>
        </authorList>
    </citation>
    <scope>NUCLEOTIDE SEQUENCE [LARGE SCALE GENOMIC DNA]</scope>
    <source>
        <strain evidence="2">NIES 3699</strain>
    </source>
</reference>
<accession>A0A9W7C5Z9</accession>
<name>A0A9W7C5Z9_9STRA</name>
<dbReference type="SFLD" id="SFLDS00003">
    <property type="entry name" value="Haloacid_Dehalogenase"/>
    <property type="match status" value="1"/>
</dbReference>
<dbReference type="InterPro" id="IPR036412">
    <property type="entry name" value="HAD-like_sf"/>
</dbReference>
<keyword evidence="2" id="KW-1185">Reference proteome</keyword>
<sequence length="307" mass="33675">MATSTPPLAVAAAAAATTAAMHFVLRRLNRSRGKQQQQRQQQLKPVKVLVFDIDDCLYPVTNGFTNHRNNGVAISYMCETYGFGSRDAAAAVRTPYFKKYHSTAKALAVACQEGALPPKKAGGKAVFDPAHLSKYWATKCDFTKYIARDEPLIEVFRQLKASGLHIVAMTNAPRAYGAVVLETIGIREFFKDELLFGVDDFLPNCKPELEAFRKVLNNVKRATGDDTIELSDCVMFEDSMKNVRGAKKAGMGTVLVVAGGGLHDTNCMEDAGVVDDPAVDHVIRVAKDIQPSLDCLRSKQFPFKVKQ</sequence>
<dbReference type="InterPro" id="IPR050155">
    <property type="entry name" value="HAD-like_hydrolase_sf"/>
</dbReference>
<dbReference type="SUPFAM" id="SSF56784">
    <property type="entry name" value="HAD-like"/>
    <property type="match status" value="1"/>
</dbReference>
<dbReference type="Gene3D" id="3.40.50.1000">
    <property type="entry name" value="HAD superfamily/HAD-like"/>
    <property type="match status" value="1"/>
</dbReference>
<dbReference type="PANTHER" id="PTHR43434">
    <property type="entry name" value="PHOSPHOGLYCOLATE PHOSPHATASE"/>
    <property type="match status" value="1"/>
</dbReference>